<feature type="region of interest" description="Disordered" evidence="1">
    <location>
        <begin position="32"/>
        <end position="59"/>
    </location>
</feature>
<comment type="caution">
    <text evidence="2">The sequence shown here is derived from an EMBL/GenBank/DDBJ whole genome shotgun (WGS) entry which is preliminary data.</text>
</comment>
<protein>
    <submittedName>
        <fullName evidence="2">Uncharacterized protein</fullName>
    </submittedName>
</protein>
<evidence type="ECO:0000256" key="1">
    <source>
        <dbReference type="SAM" id="MobiDB-lite"/>
    </source>
</evidence>
<gene>
    <name evidence="2" type="ORF">Slati_1177600</name>
</gene>
<organism evidence="2">
    <name type="scientific">Sesamum latifolium</name>
    <dbReference type="NCBI Taxonomy" id="2727402"/>
    <lineage>
        <taxon>Eukaryota</taxon>
        <taxon>Viridiplantae</taxon>
        <taxon>Streptophyta</taxon>
        <taxon>Embryophyta</taxon>
        <taxon>Tracheophyta</taxon>
        <taxon>Spermatophyta</taxon>
        <taxon>Magnoliopsida</taxon>
        <taxon>eudicotyledons</taxon>
        <taxon>Gunneridae</taxon>
        <taxon>Pentapetalae</taxon>
        <taxon>asterids</taxon>
        <taxon>lamiids</taxon>
        <taxon>Lamiales</taxon>
        <taxon>Pedaliaceae</taxon>
        <taxon>Sesamum</taxon>
    </lineage>
</organism>
<sequence>MGSEVPNSDSGWDYPLTDEDLRAIDSAFAAAAASAPPPKRHALSYSDEENSSVHFPPKHAADCPNRSLFSNNSRTKTGHPYFFHLAPEIALTVAEIILTCLLFEIHPGWKDENHFDPISSEGKSIIHLS</sequence>
<reference evidence="2" key="2">
    <citation type="journal article" date="2024" name="Plant">
        <title>Genomic evolution and insights into agronomic trait innovations of Sesamum species.</title>
        <authorList>
            <person name="Miao H."/>
            <person name="Wang L."/>
            <person name="Qu L."/>
            <person name="Liu H."/>
            <person name="Sun Y."/>
            <person name="Le M."/>
            <person name="Wang Q."/>
            <person name="Wei S."/>
            <person name="Zheng Y."/>
            <person name="Lin W."/>
            <person name="Duan Y."/>
            <person name="Cao H."/>
            <person name="Xiong S."/>
            <person name="Wang X."/>
            <person name="Wei L."/>
            <person name="Li C."/>
            <person name="Ma Q."/>
            <person name="Ju M."/>
            <person name="Zhao R."/>
            <person name="Li G."/>
            <person name="Mu C."/>
            <person name="Tian Q."/>
            <person name="Mei H."/>
            <person name="Zhang T."/>
            <person name="Gao T."/>
            <person name="Zhang H."/>
        </authorList>
    </citation>
    <scope>NUCLEOTIDE SEQUENCE</scope>
    <source>
        <strain evidence="2">KEN1</strain>
    </source>
</reference>
<reference evidence="2" key="1">
    <citation type="submission" date="2020-06" db="EMBL/GenBank/DDBJ databases">
        <authorList>
            <person name="Li T."/>
            <person name="Hu X."/>
            <person name="Zhang T."/>
            <person name="Song X."/>
            <person name="Zhang H."/>
            <person name="Dai N."/>
            <person name="Sheng W."/>
            <person name="Hou X."/>
            <person name="Wei L."/>
        </authorList>
    </citation>
    <scope>NUCLEOTIDE SEQUENCE</scope>
    <source>
        <strain evidence="2">KEN1</strain>
        <tissue evidence="2">Leaf</tissue>
    </source>
</reference>
<proteinExistence type="predicted"/>
<name>A0AAW2XJB3_9LAMI</name>
<dbReference type="EMBL" id="JACGWN010000004">
    <property type="protein sequence ID" value="KAL0451995.1"/>
    <property type="molecule type" value="Genomic_DNA"/>
</dbReference>
<evidence type="ECO:0000313" key="2">
    <source>
        <dbReference type="EMBL" id="KAL0451995.1"/>
    </source>
</evidence>
<dbReference type="AlphaFoldDB" id="A0AAW2XJB3"/>
<accession>A0AAW2XJB3</accession>